<evidence type="ECO:0000313" key="2">
    <source>
        <dbReference type="EMBL" id="HBK53633.1"/>
    </source>
</evidence>
<dbReference type="AlphaFoldDB" id="A0A354YWB1"/>
<dbReference type="InterPro" id="IPR036034">
    <property type="entry name" value="PDZ_sf"/>
</dbReference>
<accession>A0A354YWB1</accession>
<dbReference type="InterPro" id="IPR041489">
    <property type="entry name" value="PDZ_6"/>
</dbReference>
<gene>
    <name evidence="2" type="ORF">DDZ44_06840</name>
</gene>
<proteinExistence type="predicted"/>
<comment type="caution">
    <text evidence="2">The sequence shown here is derived from an EMBL/GenBank/DDBJ whole genome shotgun (WGS) entry which is preliminary data.</text>
</comment>
<dbReference type="Proteomes" id="UP000263273">
    <property type="component" value="Unassembled WGS sequence"/>
</dbReference>
<feature type="non-terminal residue" evidence="2">
    <location>
        <position position="79"/>
    </location>
</feature>
<organism evidence="2 3">
    <name type="scientific">Syntrophomonas wolfei</name>
    <dbReference type="NCBI Taxonomy" id="863"/>
    <lineage>
        <taxon>Bacteria</taxon>
        <taxon>Bacillati</taxon>
        <taxon>Bacillota</taxon>
        <taxon>Clostridia</taxon>
        <taxon>Eubacteriales</taxon>
        <taxon>Syntrophomonadaceae</taxon>
        <taxon>Syntrophomonas</taxon>
    </lineage>
</organism>
<name>A0A354YWB1_9FIRM</name>
<dbReference type="EMBL" id="DNZF01000150">
    <property type="protein sequence ID" value="HBK53633.1"/>
    <property type="molecule type" value="Genomic_DNA"/>
</dbReference>
<sequence>MDNGFQDSAAEEKILTAPIKDIMENSIAGEMDIEPGDILYSINGNEINDIIDYEFYSQEDNLLVKIEKANSGELWILEI</sequence>
<dbReference type="SUPFAM" id="SSF50156">
    <property type="entry name" value="PDZ domain-like"/>
    <property type="match status" value="1"/>
</dbReference>
<feature type="domain" description="PDZ" evidence="1">
    <location>
        <begin position="19"/>
        <end position="66"/>
    </location>
</feature>
<dbReference type="Gene3D" id="2.30.42.10">
    <property type="match status" value="1"/>
</dbReference>
<evidence type="ECO:0000259" key="1">
    <source>
        <dbReference type="Pfam" id="PF17820"/>
    </source>
</evidence>
<dbReference type="Pfam" id="PF17820">
    <property type="entry name" value="PDZ_6"/>
    <property type="match status" value="1"/>
</dbReference>
<protein>
    <recommendedName>
        <fullName evidence="1">PDZ domain-containing protein</fullName>
    </recommendedName>
</protein>
<reference evidence="2 3" key="1">
    <citation type="journal article" date="2018" name="Nat. Biotechnol.">
        <title>A standardized bacterial taxonomy based on genome phylogeny substantially revises the tree of life.</title>
        <authorList>
            <person name="Parks D.H."/>
            <person name="Chuvochina M."/>
            <person name="Waite D.W."/>
            <person name="Rinke C."/>
            <person name="Skarshewski A."/>
            <person name="Chaumeil P.A."/>
            <person name="Hugenholtz P."/>
        </authorList>
    </citation>
    <scope>NUCLEOTIDE SEQUENCE [LARGE SCALE GENOMIC DNA]</scope>
    <source>
        <strain evidence="2">UBA10948</strain>
    </source>
</reference>
<evidence type="ECO:0000313" key="3">
    <source>
        <dbReference type="Proteomes" id="UP000263273"/>
    </source>
</evidence>